<dbReference type="Pfam" id="PF11267">
    <property type="entry name" value="DUF3067"/>
    <property type="match status" value="1"/>
</dbReference>
<dbReference type="AlphaFoldDB" id="A0AAE0ENX6"/>
<dbReference type="InterPro" id="IPR021420">
    <property type="entry name" value="DUF3067"/>
</dbReference>
<evidence type="ECO:0000313" key="3">
    <source>
        <dbReference type="Proteomes" id="UP001190700"/>
    </source>
</evidence>
<feature type="compositionally biased region" description="Polar residues" evidence="1">
    <location>
        <begin position="71"/>
        <end position="86"/>
    </location>
</feature>
<name>A0AAE0ENX6_9CHLO</name>
<organism evidence="2 3">
    <name type="scientific">Cymbomonas tetramitiformis</name>
    <dbReference type="NCBI Taxonomy" id="36881"/>
    <lineage>
        <taxon>Eukaryota</taxon>
        <taxon>Viridiplantae</taxon>
        <taxon>Chlorophyta</taxon>
        <taxon>Pyramimonadophyceae</taxon>
        <taxon>Pyramimonadales</taxon>
        <taxon>Pyramimonadaceae</taxon>
        <taxon>Cymbomonas</taxon>
    </lineage>
</organism>
<accession>A0AAE0ENX6</accession>
<keyword evidence="3" id="KW-1185">Reference proteome</keyword>
<protein>
    <submittedName>
        <fullName evidence="2">Uncharacterized protein</fullName>
    </submittedName>
</protein>
<dbReference type="PANTHER" id="PTHR35126:SF1">
    <property type="entry name" value="DUF3067 DOMAIN-CONTAINING PROTEIN"/>
    <property type="match status" value="1"/>
</dbReference>
<evidence type="ECO:0000313" key="2">
    <source>
        <dbReference type="EMBL" id="KAK3233425.1"/>
    </source>
</evidence>
<reference evidence="2 3" key="1">
    <citation type="journal article" date="2015" name="Genome Biol. Evol.">
        <title>Comparative Genomics of a Bacterivorous Green Alga Reveals Evolutionary Causalities and Consequences of Phago-Mixotrophic Mode of Nutrition.</title>
        <authorList>
            <person name="Burns J.A."/>
            <person name="Paasch A."/>
            <person name="Narechania A."/>
            <person name="Kim E."/>
        </authorList>
    </citation>
    <scope>NUCLEOTIDE SEQUENCE [LARGE SCALE GENOMIC DNA]</scope>
    <source>
        <strain evidence="2 3">PLY_AMNH</strain>
    </source>
</reference>
<dbReference type="Proteomes" id="UP001190700">
    <property type="component" value="Unassembled WGS sequence"/>
</dbReference>
<dbReference type="EMBL" id="LGRX02035717">
    <property type="protein sequence ID" value="KAK3233425.1"/>
    <property type="molecule type" value="Genomic_DNA"/>
</dbReference>
<comment type="caution">
    <text evidence="2">The sequence shown here is derived from an EMBL/GenBank/DDBJ whole genome shotgun (WGS) entry which is preliminary data.</text>
</comment>
<dbReference type="PANTHER" id="PTHR35126">
    <property type="entry name" value="SLR0598 PROTEIN"/>
    <property type="match status" value="1"/>
</dbReference>
<proteinExistence type="predicted"/>
<evidence type="ECO:0000256" key="1">
    <source>
        <dbReference type="SAM" id="MobiDB-lite"/>
    </source>
</evidence>
<dbReference type="Gene3D" id="3.30.428.40">
    <property type="entry name" value="Protein of unknown function DUF3067"/>
    <property type="match status" value="1"/>
</dbReference>
<feature type="region of interest" description="Disordered" evidence="1">
    <location>
        <begin position="68"/>
        <end position="87"/>
    </location>
</feature>
<gene>
    <name evidence="2" type="ORF">CYMTET_56279</name>
</gene>
<sequence>MNPLSAKPLNLRSSDCRVFADKPSLRPFRTRARATNTRAGFGEKFDDFVESCKFDNWAPRSARAWGKGEFNNMSKTKKSGGSNQENGRGIELSEAFLKQLAEENAPAEADSDSLTESLERRFKEIQGEALNAVGGDNPITGEELALICKKKYGYYHDMSIKQVCMNKGGMRRWVSLNVYFGFVGQRNFPYTNEGYIDKLDSVAAMLNAFDQADYTRAFFAEKPIPRRGLPSRPRVDTAVSLRLNKSPTWDNDKVEEFFEFQGVS</sequence>